<evidence type="ECO:0000256" key="2">
    <source>
        <dbReference type="ARBA" id="ARBA00022630"/>
    </source>
</evidence>
<comment type="cofactor">
    <cofactor evidence="1">
        <name>FMN</name>
        <dbReference type="ChEBI" id="CHEBI:58210"/>
    </cofactor>
</comment>
<dbReference type="InterPro" id="IPR013785">
    <property type="entry name" value="Aldolase_TIM"/>
</dbReference>
<dbReference type="GO" id="GO:0010181">
    <property type="term" value="F:FMN binding"/>
    <property type="evidence" value="ECO:0007669"/>
    <property type="project" value="InterPro"/>
</dbReference>
<evidence type="ECO:0000259" key="6">
    <source>
        <dbReference type="Pfam" id="PF00724"/>
    </source>
</evidence>
<protein>
    <submittedName>
        <fullName evidence="7">NADH:flavin oxidoreductase/NADH oxidase</fullName>
    </submittedName>
</protein>
<dbReference type="Pfam" id="PF00724">
    <property type="entry name" value="Oxidored_FMN"/>
    <property type="match status" value="1"/>
</dbReference>
<keyword evidence="3" id="KW-0288">FMN</keyword>
<dbReference type="Proteomes" id="UP000885753">
    <property type="component" value="Unassembled WGS sequence"/>
</dbReference>
<keyword evidence="5" id="KW-0560">Oxidoreductase</keyword>
<dbReference type="CDD" id="cd02932">
    <property type="entry name" value="OYE_YqiM_FMN"/>
    <property type="match status" value="1"/>
</dbReference>
<sequence>MITDPLLFTPLKLRTIELKNRIAVSPMCMYSSEDGFSNKWHLVHLGSRAVGGAGLIITEATAVSPEGRISPDDLGIWKDEHIEGLAEIVQFLKEQGSSPGIQLAHAGRKASTSSPWKGGKLLSKEEGGWPTVAPSAIPFFEGNPEPAALDKNGLAKVIADFRAGAKRALKAGFEVIELHAAHGYLLHEFLSPLSNQRKDDYGGSFENRCRLLVQVVTAVREVWPQDLPLFVRISATDWAEGGWNETESVQLARLLKERGVDLID</sequence>
<feature type="non-terminal residue" evidence="7">
    <location>
        <position position="264"/>
    </location>
</feature>
<dbReference type="GO" id="GO:0050661">
    <property type="term" value="F:NADP binding"/>
    <property type="evidence" value="ECO:0007669"/>
    <property type="project" value="InterPro"/>
</dbReference>
<evidence type="ECO:0000256" key="3">
    <source>
        <dbReference type="ARBA" id="ARBA00022643"/>
    </source>
</evidence>
<keyword evidence="2" id="KW-0285">Flavoprotein</keyword>
<evidence type="ECO:0000313" key="7">
    <source>
        <dbReference type="EMBL" id="HER40403.1"/>
    </source>
</evidence>
<dbReference type="EMBL" id="DSEE01000309">
    <property type="protein sequence ID" value="HER40403.1"/>
    <property type="molecule type" value="Genomic_DNA"/>
</dbReference>
<evidence type="ECO:0000256" key="1">
    <source>
        <dbReference type="ARBA" id="ARBA00001917"/>
    </source>
</evidence>
<dbReference type="AlphaFoldDB" id="A0A7C2M246"/>
<evidence type="ECO:0000256" key="5">
    <source>
        <dbReference type="ARBA" id="ARBA00023002"/>
    </source>
</evidence>
<dbReference type="SUPFAM" id="SSF51395">
    <property type="entry name" value="FMN-linked oxidoreductases"/>
    <property type="match status" value="1"/>
</dbReference>
<accession>A0A7C2M246</accession>
<proteinExistence type="predicted"/>
<organism evidence="7">
    <name type="scientific">Salinimicrobium catena</name>
    <dbReference type="NCBI Taxonomy" id="390640"/>
    <lineage>
        <taxon>Bacteria</taxon>
        <taxon>Pseudomonadati</taxon>
        <taxon>Bacteroidota</taxon>
        <taxon>Flavobacteriia</taxon>
        <taxon>Flavobacteriales</taxon>
        <taxon>Flavobacteriaceae</taxon>
        <taxon>Salinimicrobium</taxon>
    </lineage>
</organism>
<keyword evidence="4" id="KW-0521">NADP</keyword>
<comment type="caution">
    <text evidence="7">The sequence shown here is derived from an EMBL/GenBank/DDBJ whole genome shotgun (WGS) entry which is preliminary data.</text>
</comment>
<dbReference type="PANTHER" id="PTHR43303:SF4">
    <property type="entry name" value="NADPH DEHYDROGENASE C23G7.10C-RELATED"/>
    <property type="match status" value="1"/>
</dbReference>
<dbReference type="InterPro" id="IPR044152">
    <property type="entry name" value="YqjM-like"/>
</dbReference>
<gene>
    <name evidence="7" type="ORF">ENO10_04200</name>
</gene>
<reference evidence="7" key="1">
    <citation type="journal article" date="2020" name="mSystems">
        <title>Genome- and Community-Level Interaction Insights into Carbon Utilization and Element Cycling Functions of Hydrothermarchaeota in Hydrothermal Sediment.</title>
        <authorList>
            <person name="Zhou Z."/>
            <person name="Liu Y."/>
            <person name="Xu W."/>
            <person name="Pan J."/>
            <person name="Luo Z.H."/>
            <person name="Li M."/>
        </authorList>
    </citation>
    <scope>NUCLEOTIDE SEQUENCE [LARGE SCALE GENOMIC DNA]</scope>
    <source>
        <strain evidence="7">SpSt-1235</strain>
    </source>
</reference>
<name>A0A7C2M246_9FLAO</name>
<dbReference type="PANTHER" id="PTHR43303">
    <property type="entry name" value="NADPH DEHYDROGENASE C23G7.10C-RELATED"/>
    <property type="match status" value="1"/>
</dbReference>
<dbReference type="Gene3D" id="3.20.20.70">
    <property type="entry name" value="Aldolase class I"/>
    <property type="match status" value="1"/>
</dbReference>
<dbReference type="GO" id="GO:0003959">
    <property type="term" value="F:NADPH dehydrogenase activity"/>
    <property type="evidence" value="ECO:0007669"/>
    <property type="project" value="InterPro"/>
</dbReference>
<feature type="domain" description="NADH:flavin oxidoreductase/NADH oxidase N-terminal" evidence="6">
    <location>
        <begin position="7"/>
        <end position="263"/>
    </location>
</feature>
<evidence type="ECO:0000256" key="4">
    <source>
        <dbReference type="ARBA" id="ARBA00022857"/>
    </source>
</evidence>
<dbReference type="InterPro" id="IPR001155">
    <property type="entry name" value="OxRdtase_FMN_N"/>
</dbReference>